<sequence length="410" mass="46055">MFNVKSFDLRGYIHLRSPLSSEMHRCLHIEEIIRIITSFRVGSMHAVQLNLDLTCRSFYESAMDTLWGDLDKDIEPLLLILPSYALKRVKYEVLKSQGTGIGTASATMLNVYAVWSSMMHHIAYTKIPSGSSARSTLAPTYYRTSASHEGAYLYEAWEKLVPPTLEEASVIHFDEENEATAFLDALINCPSPKRLCYEEDKLMMMDHEAVRLQVNRVLIHLKQLTVVRARPLFPGTIQHLASLPILKEIEFFLDVSTDCRVPFGSEVDIVPFSALKKLHIGASATSDKALLTFLDTICSTCLEAIHVTFGLDGENPDKLRAKDYEPSPAWYINRVTEALSRFTRSKRVYLSAIGQHINSAALVFDTDTLTPLLRLQAITSLDLGRSSLVAEYPSARARTELQHHAAYTEG</sequence>
<dbReference type="Proteomes" id="UP000008370">
    <property type="component" value="Unassembled WGS sequence"/>
</dbReference>
<proteinExistence type="predicted"/>
<evidence type="ECO:0000313" key="2">
    <source>
        <dbReference type="Proteomes" id="UP000008370"/>
    </source>
</evidence>
<accession>K5W1A8</accession>
<evidence type="ECO:0000313" key="1">
    <source>
        <dbReference type="EMBL" id="EKM57638.1"/>
    </source>
</evidence>
<dbReference type="HOGENOM" id="CLU_671040_0_0_1"/>
<dbReference type="OrthoDB" id="3543113at2759"/>
<reference evidence="1 2" key="1">
    <citation type="journal article" date="2012" name="BMC Genomics">
        <title>Comparative genomics of the white-rot fungi, Phanerochaete carnosa and P. chrysosporium, to elucidate the genetic basis of the distinct wood types they colonize.</title>
        <authorList>
            <person name="Suzuki H."/>
            <person name="MacDonald J."/>
            <person name="Syed K."/>
            <person name="Salamov A."/>
            <person name="Hori C."/>
            <person name="Aerts A."/>
            <person name="Henrissat B."/>
            <person name="Wiebenga A."/>
            <person name="vanKuyk P.A."/>
            <person name="Barry K."/>
            <person name="Lindquist E."/>
            <person name="LaButti K."/>
            <person name="Lapidus A."/>
            <person name="Lucas S."/>
            <person name="Coutinho P."/>
            <person name="Gong Y."/>
            <person name="Samejima M."/>
            <person name="Mahadevan R."/>
            <person name="Abou-Zaid M."/>
            <person name="de Vries R.P."/>
            <person name="Igarashi K."/>
            <person name="Yadav J.S."/>
            <person name="Grigoriev I.V."/>
            <person name="Master E.R."/>
        </authorList>
    </citation>
    <scope>NUCLEOTIDE SEQUENCE [LARGE SCALE GENOMIC DNA]</scope>
    <source>
        <strain evidence="1 2">HHB-10118-sp</strain>
    </source>
</reference>
<organism evidence="1 2">
    <name type="scientific">Phanerochaete carnosa (strain HHB-10118-sp)</name>
    <name type="common">White-rot fungus</name>
    <name type="synonym">Peniophora carnosa</name>
    <dbReference type="NCBI Taxonomy" id="650164"/>
    <lineage>
        <taxon>Eukaryota</taxon>
        <taxon>Fungi</taxon>
        <taxon>Dikarya</taxon>
        <taxon>Basidiomycota</taxon>
        <taxon>Agaricomycotina</taxon>
        <taxon>Agaricomycetes</taxon>
        <taxon>Polyporales</taxon>
        <taxon>Phanerochaetaceae</taxon>
        <taxon>Phanerochaete</taxon>
    </lineage>
</organism>
<dbReference type="AlphaFoldDB" id="K5W1A8"/>
<dbReference type="GeneID" id="18912512"/>
<dbReference type="RefSeq" id="XP_007392985.1">
    <property type="nucleotide sequence ID" value="XM_007392923.1"/>
</dbReference>
<dbReference type="KEGG" id="pco:PHACADRAFT_206524"/>
<keyword evidence="2" id="KW-1185">Reference proteome</keyword>
<name>K5W1A8_PHACS</name>
<protein>
    <submittedName>
        <fullName evidence="1">Uncharacterized protein</fullName>
    </submittedName>
</protein>
<dbReference type="EMBL" id="JH930470">
    <property type="protein sequence ID" value="EKM57638.1"/>
    <property type="molecule type" value="Genomic_DNA"/>
</dbReference>
<dbReference type="InParanoid" id="K5W1A8"/>
<gene>
    <name evidence="1" type="ORF">PHACADRAFT_206524</name>
</gene>